<evidence type="ECO:0000256" key="12">
    <source>
        <dbReference type="ARBA" id="ARBA00023152"/>
    </source>
</evidence>
<keyword evidence="6 15" id="KW-0808">Transferase</keyword>
<evidence type="ECO:0000256" key="14">
    <source>
        <dbReference type="NCBIfam" id="TIGR01064"/>
    </source>
</evidence>
<comment type="caution">
    <text evidence="18">The sequence shown here is derived from an EMBL/GenBank/DDBJ whole genome shotgun (WGS) entry which is preliminary data.</text>
</comment>
<reference evidence="19" key="1">
    <citation type="submission" date="2020-06" db="EMBL/GenBank/DDBJ databases">
        <title>Draft genomic sequence of Geomonas sp. Red330.</title>
        <authorList>
            <person name="Itoh H."/>
            <person name="Zhenxing X."/>
            <person name="Ushijima N."/>
            <person name="Masuda Y."/>
            <person name="Shiratori Y."/>
            <person name="Senoo K."/>
        </authorList>
    </citation>
    <scope>NUCLEOTIDE SEQUENCE [LARGE SCALE GENOMIC DNA]</scope>
    <source>
        <strain evidence="19">Red330</strain>
    </source>
</reference>
<organism evidence="18 19">
    <name type="scientific">Geomonas silvestris</name>
    <dbReference type="NCBI Taxonomy" id="2740184"/>
    <lineage>
        <taxon>Bacteria</taxon>
        <taxon>Pseudomonadati</taxon>
        <taxon>Thermodesulfobacteriota</taxon>
        <taxon>Desulfuromonadia</taxon>
        <taxon>Geobacterales</taxon>
        <taxon>Geobacteraceae</taxon>
        <taxon>Geomonas</taxon>
    </lineage>
</organism>
<sequence length="487" mass="52326">MLRRTKIVATVGPACDSEERLNALMQAGVDVFRLNFSHGEQAAKSAIIRTIRELSRRNECAIAILGDLQGPKIRTGKMDGGALELVQGREVIITTRDIMGSGNLIPTIYQGLPGDVVPGDRILLDDGLMELRVVGVEGEDVHCTVVSGGILKDRKGINLPGAKVSAPALTEKDREDLEFCIREELEYVALSFVRQASDVQELKDILKAHRSELRVIAKIEKPEAVENFDAILDVSDGIMVARGDLGVELNPEKVPLIQKGIIRSCNAAGKPVITATQMLESMVQNPRPTRAEVSDVANAILDGTDAIMLSAETASGKYPVEAVTMMVQVAHDVEGDPQLKTQVFYPIPEKDGLPCLAEVIGQAACRVAEGVKAEAILAFTQTGSTAQLVSKYRPASPIYAVTPFANVRNRLALYAGVHSLLVVIEGNTEAQISSVENTVLATGRLKKGDVVVITMGSPLSSPGTTNLMKVHRLDNDDFYAPCEGEGD</sequence>
<evidence type="ECO:0000313" key="18">
    <source>
        <dbReference type="EMBL" id="GFO61950.1"/>
    </source>
</evidence>
<dbReference type="Pfam" id="PF02887">
    <property type="entry name" value="PK_C"/>
    <property type="match status" value="1"/>
</dbReference>
<dbReference type="GO" id="GO:0016301">
    <property type="term" value="F:kinase activity"/>
    <property type="evidence" value="ECO:0007669"/>
    <property type="project" value="UniProtKB-KW"/>
</dbReference>
<evidence type="ECO:0000256" key="6">
    <source>
        <dbReference type="ARBA" id="ARBA00022679"/>
    </source>
</evidence>
<evidence type="ECO:0000256" key="9">
    <source>
        <dbReference type="ARBA" id="ARBA00022777"/>
    </source>
</evidence>
<keyword evidence="13 18" id="KW-0670">Pyruvate</keyword>
<accession>A0A6V8MPJ8</accession>
<dbReference type="InterPro" id="IPR018209">
    <property type="entry name" value="Pyrv_Knase_AS"/>
</dbReference>
<dbReference type="NCBIfam" id="NF004978">
    <property type="entry name" value="PRK06354.1"/>
    <property type="match status" value="1"/>
</dbReference>
<evidence type="ECO:0000256" key="4">
    <source>
        <dbReference type="ARBA" id="ARBA00008663"/>
    </source>
</evidence>
<evidence type="ECO:0000256" key="3">
    <source>
        <dbReference type="ARBA" id="ARBA00004997"/>
    </source>
</evidence>
<comment type="similarity">
    <text evidence="4 15">Belongs to the pyruvate kinase family.</text>
</comment>
<keyword evidence="12 15" id="KW-0324">Glycolysis</keyword>
<evidence type="ECO:0000256" key="10">
    <source>
        <dbReference type="ARBA" id="ARBA00022840"/>
    </source>
</evidence>
<evidence type="ECO:0000256" key="1">
    <source>
        <dbReference type="ARBA" id="ARBA00001946"/>
    </source>
</evidence>
<dbReference type="PRINTS" id="PR01050">
    <property type="entry name" value="PYRUVTKNASE"/>
</dbReference>
<dbReference type="SUPFAM" id="SSF52935">
    <property type="entry name" value="PK C-terminal domain-like"/>
    <property type="match status" value="1"/>
</dbReference>
<dbReference type="NCBIfam" id="TIGR01064">
    <property type="entry name" value="pyruv_kin"/>
    <property type="match status" value="1"/>
</dbReference>
<dbReference type="InterPro" id="IPR040442">
    <property type="entry name" value="Pyrv_kinase-like_dom_sf"/>
</dbReference>
<evidence type="ECO:0000256" key="2">
    <source>
        <dbReference type="ARBA" id="ARBA00001958"/>
    </source>
</evidence>
<comment type="catalytic activity">
    <reaction evidence="15">
        <text>pyruvate + ATP = phosphoenolpyruvate + ADP + H(+)</text>
        <dbReference type="Rhea" id="RHEA:18157"/>
        <dbReference type="ChEBI" id="CHEBI:15361"/>
        <dbReference type="ChEBI" id="CHEBI:15378"/>
        <dbReference type="ChEBI" id="CHEBI:30616"/>
        <dbReference type="ChEBI" id="CHEBI:58702"/>
        <dbReference type="ChEBI" id="CHEBI:456216"/>
        <dbReference type="EC" id="2.7.1.40"/>
    </reaction>
</comment>
<keyword evidence="7" id="KW-0479">Metal-binding</keyword>
<evidence type="ECO:0000313" key="19">
    <source>
        <dbReference type="Proteomes" id="UP000556026"/>
    </source>
</evidence>
<feature type="domain" description="Pyruvate kinase C-terminal" evidence="17">
    <location>
        <begin position="359"/>
        <end position="471"/>
    </location>
</feature>
<keyword evidence="8" id="KW-0547">Nucleotide-binding</keyword>
<dbReference type="InterPro" id="IPR036918">
    <property type="entry name" value="Pyrv_Knase_C_sf"/>
</dbReference>
<evidence type="ECO:0000259" key="16">
    <source>
        <dbReference type="Pfam" id="PF00224"/>
    </source>
</evidence>
<dbReference type="SUPFAM" id="SSF51621">
    <property type="entry name" value="Phosphoenolpyruvate/pyruvate domain"/>
    <property type="match status" value="1"/>
</dbReference>
<dbReference type="InterPro" id="IPR001697">
    <property type="entry name" value="Pyr_Knase"/>
</dbReference>
<dbReference type="InterPro" id="IPR015813">
    <property type="entry name" value="Pyrv/PenolPyrv_kinase-like_dom"/>
</dbReference>
<dbReference type="GO" id="GO:0004743">
    <property type="term" value="F:pyruvate kinase activity"/>
    <property type="evidence" value="ECO:0007669"/>
    <property type="project" value="UniProtKB-UniRule"/>
</dbReference>
<dbReference type="AlphaFoldDB" id="A0A6V8MPJ8"/>
<dbReference type="Proteomes" id="UP000556026">
    <property type="component" value="Unassembled WGS sequence"/>
</dbReference>
<comment type="cofactor">
    <cofactor evidence="2">
        <name>K(+)</name>
        <dbReference type="ChEBI" id="CHEBI:29103"/>
    </cofactor>
</comment>
<dbReference type="InterPro" id="IPR011037">
    <property type="entry name" value="Pyrv_Knase-like_insert_dom_sf"/>
</dbReference>
<dbReference type="PROSITE" id="PS00110">
    <property type="entry name" value="PYRUVATE_KINASE"/>
    <property type="match status" value="1"/>
</dbReference>
<evidence type="ECO:0000256" key="7">
    <source>
        <dbReference type="ARBA" id="ARBA00022723"/>
    </source>
</evidence>
<keyword evidence="11 15" id="KW-0460">Magnesium</keyword>
<dbReference type="InterPro" id="IPR015793">
    <property type="entry name" value="Pyrv_Knase_brl"/>
</dbReference>
<protein>
    <recommendedName>
        <fullName evidence="5 14">Pyruvate kinase</fullName>
        <ecNumber evidence="5 14">2.7.1.40</ecNumber>
    </recommendedName>
</protein>
<dbReference type="RefSeq" id="WP_183356733.1">
    <property type="nucleotide sequence ID" value="NZ_BLXX01000023.1"/>
</dbReference>
<evidence type="ECO:0000256" key="15">
    <source>
        <dbReference type="RuleBase" id="RU000504"/>
    </source>
</evidence>
<comment type="cofactor">
    <cofactor evidence="1">
        <name>Mg(2+)</name>
        <dbReference type="ChEBI" id="CHEBI:18420"/>
    </cofactor>
</comment>
<dbReference type="GO" id="GO:0006950">
    <property type="term" value="P:response to stress"/>
    <property type="evidence" value="ECO:0007669"/>
    <property type="project" value="UniProtKB-ARBA"/>
</dbReference>
<dbReference type="Gene3D" id="3.40.1380.20">
    <property type="entry name" value="Pyruvate kinase, C-terminal domain"/>
    <property type="match status" value="1"/>
</dbReference>
<keyword evidence="10" id="KW-0067">ATP-binding</keyword>
<dbReference type="InterPro" id="IPR015795">
    <property type="entry name" value="Pyrv_Knase_C"/>
</dbReference>
<dbReference type="NCBIfam" id="NF004491">
    <property type="entry name" value="PRK05826.1"/>
    <property type="match status" value="1"/>
</dbReference>
<name>A0A6V8MPJ8_9BACT</name>
<dbReference type="Gene3D" id="2.40.33.10">
    <property type="entry name" value="PK beta-barrel domain-like"/>
    <property type="match status" value="1"/>
</dbReference>
<feature type="domain" description="Pyruvate kinase barrel" evidence="16">
    <location>
        <begin position="3"/>
        <end position="323"/>
    </location>
</feature>
<dbReference type="GO" id="GO:0005524">
    <property type="term" value="F:ATP binding"/>
    <property type="evidence" value="ECO:0007669"/>
    <property type="project" value="UniProtKB-KW"/>
</dbReference>
<dbReference type="GO" id="GO:0030955">
    <property type="term" value="F:potassium ion binding"/>
    <property type="evidence" value="ECO:0007669"/>
    <property type="project" value="UniProtKB-UniRule"/>
</dbReference>
<keyword evidence="9 15" id="KW-0418">Kinase</keyword>
<evidence type="ECO:0000256" key="13">
    <source>
        <dbReference type="ARBA" id="ARBA00023317"/>
    </source>
</evidence>
<dbReference type="UniPathway" id="UPA00109">
    <property type="reaction ID" value="UER00188"/>
</dbReference>
<comment type="pathway">
    <text evidence="3 15">Carbohydrate degradation; glycolysis; pyruvate from D-glyceraldehyde 3-phosphate: step 5/5.</text>
</comment>
<dbReference type="GO" id="GO:0000287">
    <property type="term" value="F:magnesium ion binding"/>
    <property type="evidence" value="ECO:0007669"/>
    <property type="project" value="UniProtKB-UniRule"/>
</dbReference>
<dbReference type="PANTHER" id="PTHR11817">
    <property type="entry name" value="PYRUVATE KINASE"/>
    <property type="match status" value="1"/>
</dbReference>
<evidence type="ECO:0000256" key="8">
    <source>
        <dbReference type="ARBA" id="ARBA00022741"/>
    </source>
</evidence>
<dbReference type="Pfam" id="PF00224">
    <property type="entry name" value="PK"/>
    <property type="match status" value="1"/>
</dbReference>
<dbReference type="Gene3D" id="3.20.20.60">
    <property type="entry name" value="Phosphoenolpyruvate-binding domains"/>
    <property type="match status" value="1"/>
</dbReference>
<evidence type="ECO:0000256" key="5">
    <source>
        <dbReference type="ARBA" id="ARBA00012142"/>
    </source>
</evidence>
<keyword evidence="19" id="KW-1185">Reference proteome</keyword>
<evidence type="ECO:0000259" key="17">
    <source>
        <dbReference type="Pfam" id="PF02887"/>
    </source>
</evidence>
<proteinExistence type="inferred from homology"/>
<dbReference type="FunFam" id="3.20.20.60:FF:000001">
    <property type="entry name" value="Pyruvate kinase"/>
    <property type="match status" value="1"/>
</dbReference>
<dbReference type="EC" id="2.7.1.40" evidence="5 14"/>
<gene>
    <name evidence="18" type="primary">pyk</name>
    <name evidence="18" type="ORF">GMST_42750</name>
</gene>
<dbReference type="FunFam" id="2.40.33.10:FF:000001">
    <property type="entry name" value="Pyruvate kinase"/>
    <property type="match status" value="1"/>
</dbReference>
<dbReference type="SUPFAM" id="SSF50800">
    <property type="entry name" value="PK beta-barrel domain-like"/>
    <property type="match status" value="1"/>
</dbReference>
<dbReference type="EMBL" id="BLXX01000023">
    <property type="protein sequence ID" value="GFO61950.1"/>
    <property type="molecule type" value="Genomic_DNA"/>
</dbReference>
<evidence type="ECO:0000256" key="11">
    <source>
        <dbReference type="ARBA" id="ARBA00022842"/>
    </source>
</evidence>
<dbReference type="InterPro" id="IPR015806">
    <property type="entry name" value="Pyrv_Knase_insert_dom_sf"/>
</dbReference>